<evidence type="ECO:0000313" key="1">
    <source>
        <dbReference type="EMBL" id="TNN44747.1"/>
    </source>
</evidence>
<comment type="caution">
    <text evidence="1">The sequence shown here is derived from an EMBL/GenBank/DDBJ whole genome shotgun (WGS) entry which is preliminary data.</text>
</comment>
<accession>A0A4Z2FTZ6</accession>
<dbReference type="Proteomes" id="UP000314294">
    <property type="component" value="Unassembled WGS sequence"/>
</dbReference>
<dbReference type="AlphaFoldDB" id="A0A4Z2FTZ6"/>
<keyword evidence="2" id="KW-1185">Reference proteome</keyword>
<sequence>MTAPETQSRTATFPTLLSVLSELPLPGWPAARLWLGEIVQVKRDSGASLTRFDRTAGGSEFDKLIEREPRGSSTSLWKQEIRLKRCFICFIMQPR</sequence>
<dbReference type="EMBL" id="SRLO01000886">
    <property type="protein sequence ID" value="TNN44747.1"/>
    <property type="molecule type" value="Genomic_DNA"/>
</dbReference>
<protein>
    <submittedName>
        <fullName evidence="1">Uncharacterized protein</fullName>
    </submittedName>
</protein>
<reference evidence="1 2" key="1">
    <citation type="submission" date="2019-03" db="EMBL/GenBank/DDBJ databases">
        <title>First draft genome of Liparis tanakae, snailfish: a comprehensive survey of snailfish specific genes.</title>
        <authorList>
            <person name="Kim W."/>
            <person name="Song I."/>
            <person name="Jeong J.-H."/>
            <person name="Kim D."/>
            <person name="Kim S."/>
            <person name="Ryu S."/>
            <person name="Song J.Y."/>
            <person name="Lee S.K."/>
        </authorList>
    </citation>
    <scope>NUCLEOTIDE SEQUENCE [LARGE SCALE GENOMIC DNA]</scope>
    <source>
        <tissue evidence="1">Muscle</tissue>
    </source>
</reference>
<evidence type="ECO:0000313" key="2">
    <source>
        <dbReference type="Proteomes" id="UP000314294"/>
    </source>
</evidence>
<name>A0A4Z2FTZ6_9TELE</name>
<organism evidence="1 2">
    <name type="scientific">Liparis tanakae</name>
    <name type="common">Tanaka's snailfish</name>
    <dbReference type="NCBI Taxonomy" id="230148"/>
    <lineage>
        <taxon>Eukaryota</taxon>
        <taxon>Metazoa</taxon>
        <taxon>Chordata</taxon>
        <taxon>Craniata</taxon>
        <taxon>Vertebrata</taxon>
        <taxon>Euteleostomi</taxon>
        <taxon>Actinopterygii</taxon>
        <taxon>Neopterygii</taxon>
        <taxon>Teleostei</taxon>
        <taxon>Neoteleostei</taxon>
        <taxon>Acanthomorphata</taxon>
        <taxon>Eupercaria</taxon>
        <taxon>Perciformes</taxon>
        <taxon>Cottioidei</taxon>
        <taxon>Cottales</taxon>
        <taxon>Liparidae</taxon>
        <taxon>Liparis</taxon>
    </lineage>
</organism>
<gene>
    <name evidence="1" type="ORF">EYF80_045047</name>
</gene>
<proteinExistence type="predicted"/>